<dbReference type="GeneID" id="58788297"/>
<gene>
    <name evidence="1" type="ORF">B6F84_13520</name>
</gene>
<proteinExistence type="predicted"/>
<dbReference type="AlphaFoldDB" id="A0A1W6K375"/>
<sequence>MKEPYVKTLYEFVNYYYSLEKISLNIFLSDEKVYLSDLINVMKFNPNPKFIVAFLIDFSPKKVKNVVIKKLYRSSLV</sequence>
<evidence type="ECO:0000313" key="2">
    <source>
        <dbReference type="Proteomes" id="UP000193404"/>
    </source>
</evidence>
<dbReference type="RefSeq" id="WP_187152708.1">
    <property type="nucleotide sequence ID" value="NZ_CP020477.1"/>
</dbReference>
<keyword evidence="2" id="KW-1185">Reference proteome</keyword>
<organism evidence="1 2">
    <name type="scientific">Acidianus manzaensis</name>
    <dbReference type="NCBI Taxonomy" id="282676"/>
    <lineage>
        <taxon>Archaea</taxon>
        <taxon>Thermoproteota</taxon>
        <taxon>Thermoprotei</taxon>
        <taxon>Sulfolobales</taxon>
        <taxon>Sulfolobaceae</taxon>
        <taxon>Acidianus</taxon>
    </lineage>
</organism>
<evidence type="ECO:0000313" key="1">
    <source>
        <dbReference type="EMBL" id="ARM76935.1"/>
    </source>
</evidence>
<dbReference type="KEGG" id="aman:B6F84_13520"/>
<dbReference type="EMBL" id="CP020477">
    <property type="protein sequence ID" value="ARM76935.1"/>
    <property type="molecule type" value="Genomic_DNA"/>
</dbReference>
<protein>
    <submittedName>
        <fullName evidence="1">Uncharacterized protein</fullName>
    </submittedName>
</protein>
<name>A0A1W6K375_9CREN</name>
<reference evidence="1 2" key="1">
    <citation type="submission" date="2017-03" db="EMBL/GenBank/DDBJ databases">
        <title>Sulfur activation and transportation mechanism of thermophilic Archaea Acidianus manzaensis YN-25.</title>
        <authorList>
            <person name="Ma Y."/>
            <person name="Yang Y."/>
            <person name="Xia J."/>
        </authorList>
    </citation>
    <scope>NUCLEOTIDE SEQUENCE [LARGE SCALE GENOMIC DNA]</scope>
    <source>
        <strain evidence="1 2">YN-25</strain>
    </source>
</reference>
<accession>A0A1W6K375</accession>
<dbReference type="Proteomes" id="UP000193404">
    <property type="component" value="Chromosome"/>
</dbReference>